<feature type="transmembrane region" description="Helical" evidence="1">
    <location>
        <begin position="194"/>
        <end position="212"/>
    </location>
</feature>
<keyword evidence="4" id="KW-1185">Reference proteome</keyword>
<dbReference type="RefSeq" id="WP_251970639.1">
    <property type="nucleotide sequence ID" value="NZ_AP025730.1"/>
</dbReference>
<name>A0ABN6PU71_9BURK</name>
<accession>A0ABN6PU71</accession>
<reference evidence="3" key="1">
    <citation type="submission" date="2022-04" db="EMBL/GenBank/DDBJ databases">
        <title>Whole genome sequence of Sphaerotilus sp. FB-5.</title>
        <authorList>
            <person name="Takeda M."/>
            <person name="Narihara S."/>
            <person name="Akimoto M."/>
            <person name="Akimoto R."/>
            <person name="Nishiyashiki S."/>
            <person name="Murakami T."/>
        </authorList>
    </citation>
    <scope>NUCLEOTIDE SEQUENCE</scope>
    <source>
        <strain evidence="3">FB-5</strain>
    </source>
</reference>
<feature type="transmembrane region" description="Helical" evidence="1">
    <location>
        <begin position="93"/>
        <end position="113"/>
    </location>
</feature>
<feature type="domain" description="Phosphatidic acid phosphatase type 2/haloperoxidase" evidence="2">
    <location>
        <begin position="112"/>
        <end position="216"/>
    </location>
</feature>
<dbReference type="EMBL" id="AP025730">
    <property type="protein sequence ID" value="BDI07450.1"/>
    <property type="molecule type" value="Genomic_DNA"/>
</dbReference>
<keyword evidence="1" id="KW-0472">Membrane</keyword>
<organism evidence="3 4">
    <name type="scientific">Sphaerotilus microaerophilus</name>
    <dbReference type="NCBI Taxonomy" id="2914710"/>
    <lineage>
        <taxon>Bacteria</taxon>
        <taxon>Pseudomonadati</taxon>
        <taxon>Pseudomonadota</taxon>
        <taxon>Betaproteobacteria</taxon>
        <taxon>Burkholderiales</taxon>
        <taxon>Sphaerotilaceae</taxon>
        <taxon>Sphaerotilus</taxon>
    </lineage>
</organism>
<feature type="transmembrane region" description="Helical" evidence="1">
    <location>
        <begin position="169"/>
        <end position="187"/>
    </location>
</feature>
<proteinExistence type="predicted"/>
<evidence type="ECO:0000256" key="1">
    <source>
        <dbReference type="SAM" id="Phobius"/>
    </source>
</evidence>
<dbReference type="Gene3D" id="1.20.144.10">
    <property type="entry name" value="Phosphatidic acid phosphatase type 2/haloperoxidase"/>
    <property type="match status" value="1"/>
</dbReference>
<keyword evidence="1" id="KW-1133">Transmembrane helix</keyword>
<dbReference type="Proteomes" id="UP001057498">
    <property type="component" value="Chromosome"/>
</dbReference>
<keyword evidence="1" id="KW-0812">Transmembrane</keyword>
<evidence type="ECO:0000313" key="4">
    <source>
        <dbReference type="Proteomes" id="UP001057498"/>
    </source>
</evidence>
<evidence type="ECO:0000259" key="2">
    <source>
        <dbReference type="Pfam" id="PF01569"/>
    </source>
</evidence>
<gene>
    <name evidence="3" type="ORF">CATMQ487_44200</name>
</gene>
<protein>
    <recommendedName>
        <fullName evidence="2">Phosphatidic acid phosphatase type 2/haloperoxidase domain-containing protein</fullName>
    </recommendedName>
</protein>
<sequence>MNHPSPPGILSEVLRRSRRLFWLKLPGISVFIWLFFEAYFFLLRNPAQPVLVMPQLAIDRWLPFQPSALWPYLSLWLYVGFAPGLMGGLRALLSYGIWVFALCLGGLACFYLLPTAAPLYTGPGTDSALYAVLRGLDAAGNACPSMHVAAACYSGVWLDRIWRAVGAPLAPRLVTALWGLLIVYSTLAVKQHVLLDVLAGGLWGVGWAWAAMRWSSAGWDTEPRHAVRPSSRRPRPGGFVAWMSSR</sequence>
<feature type="transmembrane region" description="Helical" evidence="1">
    <location>
        <begin position="62"/>
        <end position="81"/>
    </location>
</feature>
<feature type="transmembrane region" description="Helical" evidence="1">
    <location>
        <begin position="21"/>
        <end position="42"/>
    </location>
</feature>
<dbReference type="InterPro" id="IPR000326">
    <property type="entry name" value="PAP2/HPO"/>
</dbReference>
<dbReference type="Pfam" id="PF01569">
    <property type="entry name" value="PAP2"/>
    <property type="match status" value="1"/>
</dbReference>
<evidence type="ECO:0000313" key="3">
    <source>
        <dbReference type="EMBL" id="BDI07450.1"/>
    </source>
</evidence>